<gene>
    <name evidence="2" type="primary">LOC107775775</name>
</gene>
<dbReference type="PANTHER" id="PTHR23227:SF67">
    <property type="entry name" value="CRANIOFACIAL DEVELOPMENT PROTEIN 2-LIKE"/>
    <property type="match status" value="1"/>
</dbReference>
<reference evidence="2" key="1">
    <citation type="submission" date="2025-08" db="UniProtKB">
        <authorList>
            <consortium name="RefSeq"/>
        </authorList>
    </citation>
    <scope>IDENTIFICATION</scope>
</reference>
<dbReference type="InterPro" id="IPR036691">
    <property type="entry name" value="Endo/exonu/phosph_ase_sf"/>
</dbReference>
<feature type="compositionally biased region" description="Acidic residues" evidence="1">
    <location>
        <begin position="1"/>
        <end position="10"/>
    </location>
</feature>
<evidence type="ECO:0008006" key="3">
    <source>
        <dbReference type="Google" id="ProtNLM"/>
    </source>
</evidence>
<evidence type="ECO:0000313" key="2">
    <source>
        <dbReference type="RefSeq" id="XP_016451037.1"/>
    </source>
</evidence>
<dbReference type="RefSeq" id="XP_016451037.1">
    <property type="nucleotide sequence ID" value="XM_016595551.1"/>
</dbReference>
<dbReference type="Gene3D" id="3.60.10.10">
    <property type="entry name" value="Endonuclease/exonuclease/phosphatase"/>
    <property type="match status" value="1"/>
</dbReference>
<sequence>MDCGSEEGEDFSGHIGSSSSSYSEVHNGFGFGEKNRGGTLLLDFVKAFELAIANSRFPKKEDHLHTFQSTVAKTQIDYLLFKRYDRGLCKDYKIVPSDTLVTHIGIMIRRKKSYVLGRPRFMWSALTKDKARELEVVQGKLKAKKAAYLKLVGNTGEEERRANNESYKVARKEAKLELMEAKTVTFPRLYKELGDKRREEEVILVG</sequence>
<protein>
    <recommendedName>
        <fullName evidence="3">Craniofacial development protein 2-like</fullName>
    </recommendedName>
</protein>
<dbReference type="KEGG" id="nta:107775775"/>
<accession>A0A1S3YGG9</accession>
<feature type="region of interest" description="Disordered" evidence="1">
    <location>
        <begin position="1"/>
        <end position="21"/>
    </location>
</feature>
<dbReference type="PaxDb" id="4097-A0A1S3YGG9"/>
<organism evidence="2">
    <name type="scientific">Nicotiana tabacum</name>
    <name type="common">Common tobacco</name>
    <dbReference type="NCBI Taxonomy" id="4097"/>
    <lineage>
        <taxon>Eukaryota</taxon>
        <taxon>Viridiplantae</taxon>
        <taxon>Streptophyta</taxon>
        <taxon>Embryophyta</taxon>
        <taxon>Tracheophyta</taxon>
        <taxon>Spermatophyta</taxon>
        <taxon>Magnoliopsida</taxon>
        <taxon>eudicotyledons</taxon>
        <taxon>Gunneridae</taxon>
        <taxon>Pentapetalae</taxon>
        <taxon>asterids</taxon>
        <taxon>lamiids</taxon>
        <taxon>Solanales</taxon>
        <taxon>Solanaceae</taxon>
        <taxon>Nicotianoideae</taxon>
        <taxon>Nicotianeae</taxon>
        <taxon>Nicotiana</taxon>
    </lineage>
</organism>
<evidence type="ECO:0000256" key="1">
    <source>
        <dbReference type="SAM" id="MobiDB-lite"/>
    </source>
</evidence>
<proteinExistence type="predicted"/>
<dbReference type="AlphaFoldDB" id="A0A1S3YGG9"/>
<dbReference type="OrthoDB" id="1726353at2759"/>
<dbReference type="STRING" id="4097.A0A1S3YGG9"/>
<dbReference type="InterPro" id="IPR027124">
    <property type="entry name" value="Swc5/CFDP1/2"/>
</dbReference>
<name>A0A1S3YGG9_TOBAC</name>
<dbReference type="PANTHER" id="PTHR23227">
    <property type="entry name" value="BUCENTAUR RELATED"/>
    <property type="match status" value="1"/>
</dbReference>